<dbReference type="InterPro" id="IPR000223">
    <property type="entry name" value="Pept_S26A_signal_pept_1"/>
</dbReference>
<dbReference type="GO" id="GO:0004252">
    <property type="term" value="F:serine-type endopeptidase activity"/>
    <property type="evidence" value="ECO:0007669"/>
    <property type="project" value="InterPro"/>
</dbReference>
<comment type="caution">
    <text evidence="10">The sequence shown here is derived from an EMBL/GenBank/DDBJ whole genome shotgun (WGS) entry which is preliminary data.</text>
</comment>
<feature type="active site" evidence="7">
    <location>
        <position position="373"/>
    </location>
</feature>
<keyword evidence="2" id="KW-0999">Mitochondrion inner membrane</keyword>
<comment type="subcellular location">
    <subcellularLocation>
        <location evidence="1">Mitochondrion inner membrane</location>
    </subcellularLocation>
</comment>
<dbReference type="AlphaFoldDB" id="W3VNU8"/>
<dbReference type="Pfam" id="PF10502">
    <property type="entry name" value="Peptidase_S26"/>
    <property type="match status" value="2"/>
</dbReference>
<dbReference type="EMBL" id="AWNI01000010">
    <property type="protein sequence ID" value="ETS62457.1"/>
    <property type="molecule type" value="Genomic_DNA"/>
</dbReference>
<dbReference type="GO" id="GO:0042720">
    <property type="term" value="C:mitochondrial inner membrane peptidase complex"/>
    <property type="evidence" value="ECO:0007669"/>
    <property type="project" value="TreeGrafter"/>
</dbReference>
<dbReference type="InterPro" id="IPR019533">
    <property type="entry name" value="Peptidase_S26"/>
</dbReference>
<dbReference type="CDD" id="cd06530">
    <property type="entry name" value="S26_SPase_I"/>
    <property type="match status" value="2"/>
</dbReference>
<evidence type="ECO:0000256" key="2">
    <source>
        <dbReference type="ARBA" id="ARBA00022792"/>
    </source>
</evidence>
<dbReference type="OrthoDB" id="308440at2759"/>
<organism evidence="10 11">
    <name type="scientific">Moesziomyces aphidis</name>
    <name type="common">Pseudozyma aphidis</name>
    <dbReference type="NCBI Taxonomy" id="84754"/>
    <lineage>
        <taxon>Eukaryota</taxon>
        <taxon>Fungi</taxon>
        <taxon>Dikarya</taxon>
        <taxon>Basidiomycota</taxon>
        <taxon>Ustilaginomycotina</taxon>
        <taxon>Ustilaginomycetes</taxon>
        <taxon>Ustilaginales</taxon>
        <taxon>Ustilaginaceae</taxon>
        <taxon>Moesziomyces</taxon>
    </lineage>
</organism>
<dbReference type="SUPFAM" id="SSF51306">
    <property type="entry name" value="LexA/Signal peptidase"/>
    <property type="match status" value="1"/>
</dbReference>
<keyword evidence="11" id="KW-1185">Reference proteome</keyword>
<dbReference type="InterPro" id="IPR052064">
    <property type="entry name" value="Mito_IMP1_subunit"/>
</dbReference>
<feature type="region of interest" description="Disordered" evidence="8">
    <location>
        <begin position="1"/>
        <end position="27"/>
    </location>
</feature>
<feature type="domain" description="Peptidase S26" evidence="9">
    <location>
        <begin position="263"/>
        <end position="385"/>
    </location>
</feature>
<evidence type="ECO:0000313" key="11">
    <source>
        <dbReference type="Proteomes" id="UP000019462"/>
    </source>
</evidence>
<evidence type="ECO:0000256" key="8">
    <source>
        <dbReference type="SAM" id="MobiDB-lite"/>
    </source>
</evidence>
<accession>W3VNU8</accession>
<name>W3VNU8_MOEAP</name>
<gene>
    <name evidence="10" type="ORF">PaG_03077</name>
</gene>
<protein>
    <recommendedName>
        <fullName evidence="9">Peptidase S26 domain-containing protein</fullName>
    </recommendedName>
</protein>
<reference evidence="10 11" key="1">
    <citation type="journal article" date="2014" name="Genome Announc.">
        <title>Genome sequence of the basidiomycetous fungus Pseudozyma aphidis DSM70725, an efficient producer of biosurfactant mannosylerythritol lipids.</title>
        <authorList>
            <person name="Lorenz S."/>
            <person name="Guenther M."/>
            <person name="Grumaz C."/>
            <person name="Rupp S."/>
            <person name="Zibek S."/>
            <person name="Sohn K."/>
        </authorList>
    </citation>
    <scope>NUCLEOTIDE SEQUENCE [LARGE SCALE GENOMIC DNA]</scope>
    <source>
        <strain evidence="11">ATCC 32657 / CBS 517.83 / DSM 70725 / JCM 10318 / NBRC 10182 / NRRL Y-7954 / St-0401</strain>
    </source>
</reference>
<evidence type="ECO:0000256" key="4">
    <source>
        <dbReference type="ARBA" id="ARBA00023128"/>
    </source>
</evidence>
<feature type="compositionally biased region" description="Basic and acidic residues" evidence="8">
    <location>
        <begin position="1"/>
        <end position="10"/>
    </location>
</feature>
<evidence type="ECO:0000259" key="9">
    <source>
        <dbReference type="Pfam" id="PF10502"/>
    </source>
</evidence>
<dbReference type="PRINTS" id="PR00727">
    <property type="entry name" value="LEADERPTASE"/>
</dbReference>
<feature type="compositionally biased region" description="Basic and acidic residues" evidence="8">
    <location>
        <begin position="18"/>
        <end position="27"/>
    </location>
</feature>
<dbReference type="Gene3D" id="2.10.109.10">
    <property type="entry name" value="Umud Fragment, subunit A"/>
    <property type="match status" value="1"/>
</dbReference>
<dbReference type="HOGENOM" id="CLU_028723_12_0_1"/>
<evidence type="ECO:0000256" key="1">
    <source>
        <dbReference type="ARBA" id="ARBA00004273"/>
    </source>
</evidence>
<dbReference type="PROSITE" id="PS00760">
    <property type="entry name" value="SPASE_I_2"/>
    <property type="match status" value="1"/>
</dbReference>
<dbReference type="InterPro" id="IPR019757">
    <property type="entry name" value="Pept_S26A_signal_pept_1_Lys-AS"/>
</dbReference>
<evidence type="ECO:0000313" key="10">
    <source>
        <dbReference type="EMBL" id="ETS62457.1"/>
    </source>
</evidence>
<dbReference type="GO" id="GO:0006465">
    <property type="term" value="P:signal peptide processing"/>
    <property type="evidence" value="ECO:0007669"/>
    <property type="project" value="InterPro"/>
</dbReference>
<evidence type="ECO:0000256" key="7">
    <source>
        <dbReference type="PIRSR" id="PIRSR600223-1"/>
    </source>
</evidence>
<dbReference type="Proteomes" id="UP000019462">
    <property type="component" value="Unassembled WGS sequence"/>
</dbReference>
<feature type="domain" description="Peptidase S26" evidence="9">
    <location>
        <begin position="487"/>
        <end position="547"/>
    </location>
</feature>
<keyword evidence="4" id="KW-0496">Mitochondrion</keyword>
<sequence length="562" mass="60797">MGNAEARTDLHASGSSEQRLEEPCSVKDPRDPWRMALSLAHLHVVLPRIEPVADSLYFLPAQAAALAGGRVGRLSARGSQGTHSSFTSAHPAFIAAHSLSSRLADVCAAECRGSPLRYPQQPLQERKPARHLGPASGCHLRIVFGQKCSHWQRGLASLVSPLGRGEPSPSNSAKWRRNYVSTPNAAPQQGPSSAALEVQNCKACLCALDPCISPPPLGLWEHNGTLAHRLHSALAMSHFRPQARGWTSFLRRPLMVRAARTSAVTLQVVCTIHLINEHVFEIRNSTGASMLPTLAMEGDFLLQLRLPLSSFLTSLTSAFTASSDDTVRHPYHGKERIGGSMFSKQDQAQGTGLRVGDLVVALSPFDPTRTVCKRVIGLPGDTVCLDPRMRPLPMHAWRGRGPHKPQPKDQGLGGKLVRFQDIISGGDSSPTTTSAETEKELGSKMVKYEELLSSLGVPTQPPRGEVDVFASMDTDAAQTEEATAAHNTAALEDLEHSYVRARGDVQYVTVPLGHVWLAGDNLANSTDSRHYGPVPLGMVRGKVVARVYPNPRWLGNNLSPID</sequence>
<dbReference type="InterPro" id="IPR036286">
    <property type="entry name" value="LexA/Signal_pep-like_sf"/>
</dbReference>
<dbReference type="GO" id="GO:0006627">
    <property type="term" value="P:protein processing involved in protein targeting to mitochondrion"/>
    <property type="evidence" value="ECO:0007669"/>
    <property type="project" value="TreeGrafter"/>
</dbReference>
<comment type="similarity">
    <text evidence="6">Belongs to the peptidase S26 family. IMP1 subfamily.</text>
</comment>
<proteinExistence type="inferred from homology"/>
<dbReference type="PANTHER" id="PTHR12383">
    <property type="entry name" value="PROTEASE FAMILY S26 MITOCHONDRIAL INNER MEMBRANE PROTEASE-RELATED"/>
    <property type="match status" value="1"/>
</dbReference>
<feature type="active site" evidence="7">
    <location>
        <position position="289"/>
    </location>
</feature>
<evidence type="ECO:0000256" key="5">
    <source>
        <dbReference type="ARBA" id="ARBA00023136"/>
    </source>
</evidence>
<dbReference type="PANTHER" id="PTHR12383:SF16">
    <property type="entry name" value="MITOCHONDRIAL INNER MEMBRANE PROTEASE SUBUNIT 1"/>
    <property type="match status" value="1"/>
</dbReference>
<evidence type="ECO:0000256" key="6">
    <source>
        <dbReference type="ARBA" id="ARBA00038445"/>
    </source>
</evidence>
<evidence type="ECO:0000256" key="3">
    <source>
        <dbReference type="ARBA" id="ARBA00022801"/>
    </source>
</evidence>
<keyword evidence="5" id="KW-0472">Membrane</keyword>
<keyword evidence="3" id="KW-0378">Hydrolase</keyword>